<feature type="transmembrane region" description="Helical" evidence="6">
    <location>
        <begin position="89"/>
        <end position="109"/>
    </location>
</feature>
<comment type="similarity">
    <text evidence="2">Belongs to the TMEM14 family.</text>
</comment>
<feature type="transmembrane region" description="Helical" evidence="6">
    <location>
        <begin position="140"/>
        <end position="161"/>
    </location>
</feature>
<dbReference type="Pfam" id="PF03647">
    <property type="entry name" value="Tmemb_14"/>
    <property type="match status" value="1"/>
</dbReference>
<name>A0A8T1SS65_CHESE</name>
<feature type="transmembrane region" description="Helical" evidence="6">
    <location>
        <begin position="56"/>
        <end position="83"/>
    </location>
</feature>
<comment type="subcellular location">
    <subcellularLocation>
        <location evidence="1">Membrane</location>
    </subcellularLocation>
</comment>
<dbReference type="OrthoDB" id="5620at2759"/>
<evidence type="ECO:0000256" key="6">
    <source>
        <dbReference type="SAM" id="Phobius"/>
    </source>
</evidence>
<dbReference type="InterPro" id="IPR044890">
    <property type="entry name" value="TMEM14_sf"/>
</dbReference>
<keyword evidence="3 6" id="KW-0812">Transmembrane</keyword>
<evidence type="ECO:0000256" key="5">
    <source>
        <dbReference type="ARBA" id="ARBA00023136"/>
    </source>
</evidence>
<sequence length="162" mass="17358">EPLCYYAASTEGKQVRGLEVLLAGSLRGPRIGRGGGLLQQEARGGECRGRWSRGGLLRVVIMAIDWIGFGYAIVVALGGVVGYTRKGSIVSLAAGLFFGLVSGYGAYCVTHDSRDVKISFFSAFILTIVMGMRFKRSKKLIPGGLIAGLSLLMILRLVFLLL</sequence>
<reference evidence="7 8" key="1">
    <citation type="journal article" date="2020" name="G3 (Bethesda)">
        <title>Draft Genome of the Common Snapping Turtle, Chelydra serpentina, a Model for Phenotypic Plasticity in Reptiles.</title>
        <authorList>
            <person name="Das D."/>
            <person name="Singh S.K."/>
            <person name="Bierstedt J."/>
            <person name="Erickson A."/>
            <person name="Galli G.L.J."/>
            <person name="Crossley D.A. 2nd"/>
            <person name="Rhen T."/>
        </authorList>
    </citation>
    <scope>NUCLEOTIDE SEQUENCE [LARGE SCALE GENOMIC DNA]</scope>
    <source>
        <strain evidence="7">KW</strain>
    </source>
</reference>
<keyword evidence="4 6" id="KW-1133">Transmembrane helix</keyword>
<dbReference type="GO" id="GO:0070453">
    <property type="term" value="P:regulation of heme biosynthetic process"/>
    <property type="evidence" value="ECO:0007669"/>
    <property type="project" value="TreeGrafter"/>
</dbReference>
<keyword evidence="8" id="KW-1185">Reference proteome</keyword>
<evidence type="ECO:0000313" key="7">
    <source>
        <dbReference type="EMBL" id="KAG6931708.1"/>
    </source>
</evidence>
<evidence type="ECO:0000256" key="1">
    <source>
        <dbReference type="ARBA" id="ARBA00004370"/>
    </source>
</evidence>
<gene>
    <name evidence="7" type="primary">TMEM14A</name>
    <name evidence="7" type="ORF">G0U57_001094</name>
</gene>
<dbReference type="AlphaFoldDB" id="A0A8T1SS65"/>
<evidence type="ECO:0000256" key="3">
    <source>
        <dbReference type="ARBA" id="ARBA00022692"/>
    </source>
</evidence>
<dbReference type="Gene3D" id="1.10.10.1740">
    <property type="entry name" value="Transmembrane protein 14-like"/>
    <property type="match status" value="1"/>
</dbReference>
<dbReference type="Proteomes" id="UP000765507">
    <property type="component" value="Unassembled WGS sequence"/>
</dbReference>
<dbReference type="GO" id="GO:0031966">
    <property type="term" value="C:mitochondrial membrane"/>
    <property type="evidence" value="ECO:0007669"/>
    <property type="project" value="TreeGrafter"/>
</dbReference>
<evidence type="ECO:0000313" key="8">
    <source>
        <dbReference type="Proteomes" id="UP000765507"/>
    </source>
</evidence>
<dbReference type="InterPro" id="IPR005349">
    <property type="entry name" value="TMEM14"/>
</dbReference>
<feature type="non-terminal residue" evidence="7">
    <location>
        <position position="1"/>
    </location>
</feature>
<comment type="caution">
    <text evidence="7">The sequence shown here is derived from an EMBL/GenBank/DDBJ whole genome shotgun (WGS) entry which is preliminary data.</text>
</comment>
<dbReference type="EMBL" id="JAHGAV010000115">
    <property type="protein sequence ID" value="KAG6931708.1"/>
    <property type="molecule type" value="Genomic_DNA"/>
</dbReference>
<keyword evidence="5 6" id="KW-0472">Membrane</keyword>
<dbReference type="PANTHER" id="PTHR12668:SF11">
    <property type="entry name" value="TRANSMEMBRANE PROTEIN 14A"/>
    <property type="match status" value="1"/>
</dbReference>
<protein>
    <submittedName>
        <fullName evidence="7">Transmembrane protein 14A</fullName>
    </submittedName>
</protein>
<evidence type="ECO:0000256" key="2">
    <source>
        <dbReference type="ARBA" id="ARBA00007590"/>
    </source>
</evidence>
<dbReference type="PANTHER" id="PTHR12668">
    <property type="entry name" value="TRANSMEMBRANE PROTEIN 14, 15"/>
    <property type="match status" value="1"/>
</dbReference>
<organism evidence="7 8">
    <name type="scientific">Chelydra serpentina</name>
    <name type="common">Snapping turtle</name>
    <name type="synonym">Testudo serpentina</name>
    <dbReference type="NCBI Taxonomy" id="8475"/>
    <lineage>
        <taxon>Eukaryota</taxon>
        <taxon>Metazoa</taxon>
        <taxon>Chordata</taxon>
        <taxon>Craniata</taxon>
        <taxon>Vertebrata</taxon>
        <taxon>Euteleostomi</taxon>
        <taxon>Archelosauria</taxon>
        <taxon>Testudinata</taxon>
        <taxon>Testudines</taxon>
        <taxon>Cryptodira</taxon>
        <taxon>Durocryptodira</taxon>
        <taxon>Americhelydia</taxon>
        <taxon>Chelydroidea</taxon>
        <taxon>Chelydridae</taxon>
        <taxon>Chelydra</taxon>
    </lineage>
</organism>
<proteinExistence type="inferred from homology"/>
<evidence type="ECO:0000256" key="4">
    <source>
        <dbReference type="ARBA" id="ARBA00022989"/>
    </source>
</evidence>
<accession>A0A8T1SS65</accession>